<name>A0A2A9G2Q2_9PSEU</name>
<gene>
    <name evidence="1" type="ORF">ATK36_0465</name>
</gene>
<dbReference type="EMBL" id="PDJK01000001">
    <property type="protein sequence ID" value="PFG56929.1"/>
    <property type="molecule type" value="Genomic_DNA"/>
</dbReference>
<dbReference type="Proteomes" id="UP000243542">
    <property type="component" value="Unassembled WGS sequence"/>
</dbReference>
<reference evidence="1 2" key="1">
    <citation type="submission" date="2017-10" db="EMBL/GenBank/DDBJ databases">
        <title>Sequencing the genomes of 1000 actinobacteria strains.</title>
        <authorList>
            <person name="Klenk H.-P."/>
        </authorList>
    </citation>
    <scope>NUCLEOTIDE SEQUENCE [LARGE SCALE GENOMIC DNA]</scope>
    <source>
        <strain evidence="1 2">DSM 46092</strain>
    </source>
</reference>
<dbReference type="RefSeq" id="WP_170069553.1">
    <property type="nucleotide sequence ID" value="NZ_JBIAKZ010000007.1"/>
</dbReference>
<keyword evidence="2" id="KW-1185">Reference proteome</keyword>
<sequence>MSKKDHKVEIWTTDGAKTELHTTAEKARRCEDLPFIDPQVTQVTVTPPKQR</sequence>
<comment type="caution">
    <text evidence="1">The sequence shown here is derived from an EMBL/GenBank/DDBJ whole genome shotgun (WGS) entry which is preliminary data.</text>
</comment>
<evidence type="ECO:0000313" key="1">
    <source>
        <dbReference type="EMBL" id="PFG56929.1"/>
    </source>
</evidence>
<organism evidence="1 2">
    <name type="scientific">Amycolatopsis sulphurea</name>
    <dbReference type="NCBI Taxonomy" id="76022"/>
    <lineage>
        <taxon>Bacteria</taxon>
        <taxon>Bacillati</taxon>
        <taxon>Actinomycetota</taxon>
        <taxon>Actinomycetes</taxon>
        <taxon>Pseudonocardiales</taxon>
        <taxon>Pseudonocardiaceae</taxon>
        <taxon>Amycolatopsis</taxon>
    </lineage>
</organism>
<protein>
    <submittedName>
        <fullName evidence="1">Uncharacterized protein</fullName>
    </submittedName>
</protein>
<evidence type="ECO:0000313" key="2">
    <source>
        <dbReference type="Proteomes" id="UP000243542"/>
    </source>
</evidence>
<accession>A0A2A9G2Q2</accession>
<proteinExistence type="predicted"/>
<dbReference type="AlphaFoldDB" id="A0A2A9G2Q2"/>